<proteinExistence type="predicted"/>
<dbReference type="Proteomes" id="UP000800038">
    <property type="component" value="Unassembled WGS sequence"/>
</dbReference>
<sequence length="106" mass="11759">MATRITSESVPKLEANGSNFWKWKTAMTLLAAMLDATNILNSRDNKPKSPLYAGLIPASESIDLTGIDLTNNKDLSQMLRMAQYEKDRAAICEGPSDWMVRPKLEG</sequence>
<dbReference type="AlphaFoldDB" id="A0A6A5S4R4"/>
<protein>
    <submittedName>
        <fullName evidence="1">Uncharacterized protein</fullName>
    </submittedName>
</protein>
<accession>A0A6A5S4R4</accession>
<gene>
    <name evidence="1" type="ORF">EJ02DRAFT_428232</name>
</gene>
<evidence type="ECO:0000313" key="1">
    <source>
        <dbReference type="EMBL" id="KAF1935651.1"/>
    </source>
</evidence>
<dbReference type="EMBL" id="ML976247">
    <property type="protein sequence ID" value="KAF1935651.1"/>
    <property type="molecule type" value="Genomic_DNA"/>
</dbReference>
<name>A0A6A5S4R4_9PLEO</name>
<reference evidence="1" key="1">
    <citation type="journal article" date="2020" name="Stud. Mycol.">
        <title>101 Dothideomycetes genomes: a test case for predicting lifestyles and emergence of pathogens.</title>
        <authorList>
            <person name="Haridas S."/>
            <person name="Albert R."/>
            <person name="Binder M."/>
            <person name="Bloem J."/>
            <person name="Labutti K."/>
            <person name="Salamov A."/>
            <person name="Andreopoulos B."/>
            <person name="Baker S."/>
            <person name="Barry K."/>
            <person name="Bills G."/>
            <person name="Bluhm B."/>
            <person name="Cannon C."/>
            <person name="Castanera R."/>
            <person name="Culley D."/>
            <person name="Daum C."/>
            <person name="Ezra D."/>
            <person name="Gonzalez J."/>
            <person name="Henrissat B."/>
            <person name="Kuo A."/>
            <person name="Liang C."/>
            <person name="Lipzen A."/>
            <person name="Lutzoni F."/>
            <person name="Magnuson J."/>
            <person name="Mondo S."/>
            <person name="Nolan M."/>
            <person name="Ohm R."/>
            <person name="Pangilinan J."/>
            <person name="Park H.-J."/>
            <person name="Ramirez L."/>
            <person name="Alfaro M."/>
            <person name="Sun H."/>
            <person name="Tritt A."/>
            <person name="Yoshinaga Y."/>
            <person name="Zwiers L.-H."/>
            <person name="Turgeon B."/>
            <person name="Goodwin S."/>
            <person name="Spatafora J."/>
            <person name="Crous P."/>
            <person name="Grigoriev I."/>
        </authorList>
    </citation>
    <scope>NUCLEOTIDE SEQUENCE</scope>
    <source>
        <strain evidence="1">CBS 161.51</strain>
    </source>
</reference>
<keyword evidence="2" id="KW-1185">Reference proteome</keyword>
<organism evidence="1 2">
    <name type="scientific">Clathrospora elynae</name>
    <dbReference type="NCBI Taxonomy" id="706981"/>
    <lineage>
        <taxon>Eukaryota</taxon>
        <taxon>Fungi</taxon>
        <taxon>Dikarya</taxon>
        <taxon>Ascomycota</taxon>
        <taxon>Pezizomycotina</taxon>
        <taxon>Dothideomycetes</taxon>
        <taxon>Pleosporomycetidae</taxon>
        <taxon>Pleosporales</taxon>
        <taxon>Diademaceae</taxon>
        <taxon>Clathrospora</taxon>
    </lineage>
</organism>
<evidence type="ECO:0000313" key="2">
    <source>
        <dbReference type="Proteomes" id="UP000800038"/>
    </source>
</evidence>